<reference evidence="1 2" key="1">
    <citation type="journal article" date="2008" name="Nature">
        <title>The genome of Laccaria bicolor provides insights into mycorrhizal symbiosis.</title>
        <authorList>
            <person name="Martin F."/>
            <person name="Aerts A."/>
            <person name="Ahren D."/>
            <person name="Brun A."/>
            <person name="Danchin E.G.J."/>
            <person name="Duchaussoy F."/>
            <person name="Gibon J."/>
            <person name="Kohler A."/>
            <person name="Lindquist E."/>
            <person name="Pereda V."/>
            <person name="Salamov A."/>
            <person name="Shapiro H.J."/>
            <person name="Wuyts J."/>
            <person name="Blaudez D."/>
            <person name="Buee M."/>
            <person name="Brokstein P."/>
            <person name="Canbaeck B."/>
            <person name="Cohen D."/>
            <person name="Courty P.E."/>
            <person name="Coutinho P.M."/>
            <person name="Delaruelle C."/>
            <person name="Detter J.C."/>
            <person name="Deveau A."/>
            <person name="DiFazio S."/>
            <person name="Duplessis S."/>
            <person name="Fraissinet-Tachet L."/>
            <person name="Lucic E."/>
            <person name="Frey-Klett P."/>
            <person name="Fourrey C."/>
            <person name="Feussner I."/>
            <person name="Gay G."/>
            <person name="Grimwood J."/>
            <person name="Hoegger P.J."/>
            <person name="Jain P."/>
            <person name="Kilaru S."/>
            <person name="Labbe J."/>
            <person name="Lin Y.C."/>
            <person name="Legue V."/>
            <person name="Le Tacon F."/>
            <person name="Marmeisse R."/>
            <person name="Melayah D."/>
            <person name="Montanini B."/>
            <person name="Muratet M."/>
            <person name="Nehls U."/>
            <person name="Niculita-Hirzel H."/>
            <person name="Oudot-Le Secq M.P."/>
            <person name="Peter M."/>
            <person name="Quesneville H."/>
            <person name="Rajashekar B."/>
            <person name="Reich M."/>
            <person name="Rouhier N."/>
            <person name="Schmutz J."/>
            <person name="Yin T."/>
            <person name="Chalot M."/>
            <person name="Henrissat B."/>
            <person name="Kuees U."/>
            <person name="Lucas S."/>
            <person name="Van de Peer Y."/>
            <person name="Podila G.K."/>
            <person name="Polle A."/>
            <person name="Pukkila P.J."/>
            <person name="Richardson P.M."/>
            <person name="Rouze P."/>
            <person name="Sanders I.R."/>
            <person name="Stajich J.E."/>
            <person name="Tunlid A."/>
            <person name="Tuskan G."/>
            <person name="Grigoriev I.V."/>
        </authorList>
    </citation>
    <scope>NUCLEOTIDE SEQUENCE [LARGE SCALE GENOMIC DNA]</scope>
    <source>
        <strain evidence="2">S238N-H82 / ATCC MYA-4686</strain>
    </source>
</reference>
<evidence type="ECO:0000313" key="1">
    <source>
        <dbReference type="EMBL" id="EDR13458.1"/>
    </source>
</evidence>
<gene>
    <name evidence="1" type="ORF">LACBIDRAFT_322416</name>
</gene>
<organism evidence="2">
    <name type="scientific">Laccaria bicolor (strain S238N-H82 / ATCC MYA-4686)</name>
    <name type="common">Bicoloured deceiver</name>
    <name type="synonym">Laccaria laccata var. bicolor</name>
    <dbReference type="NCBI Taxonomy" id="486041"/>
    <lineage>
        <taxon>Eukaryota</taxon>
        <taxon>Fungi</taxon>
        <taxon>Dikarya</taxon>
        <taxon>Basidiomycota</taxon>
        <taxon>Agaricomycotina</taxon>
        <taxon>Agaricomycetes</taxon>
        <taxon>Agaricomycetidae</taxon>
        <taxon>Agaricales</taxon>
        <taxon>Agaricineae</taxon>
        <taxon>Hydnangiaceae</taxon>
        <taxon>Laccaria</taxon>
    </lineage>
</organism>
<dbReference type="AlphaFoldDB" id="B0CW78"/>
<keyword evidence="2" id="KW-1185">Reference proteome</keyword>
<evidence type="ECO:0000313" key="2">
    <source>
        <dbReference type="Proteomes" id="UP000001194"/>
    </source>
</evidence>
<dbReference type="InParanoid" id="B0CW78"/>
<dbReference type="Proteomes" id="UP000001194">
    <property type="component" value="Unassembled WGS sequence"/>
</dbReference>
<dbReference type="GeneID" id="6071308"/>
<name>B0CW78_LACBS</name>
<sequence>MIIPYGIHDVYGTRNWLGPQPTLIPWIPWIPHGFHMDYTGEGKDLPMLSMLLPVSLPMHTQAILTPHAINVLPSTMPSLTIGTVPPLSICSSLTTNTLPHIHAPSSLDGSRGLRSSPTLTHHMEGPLAFQQWGKFAKVVTYANTLQRSTSILLPDLHKLTVYKCRVLETDYINKTLKQSDKELGPILGFNAVECQCICSQASAYYDFNNVFNVNVFGIFNTACNMASLMPGYDVPTPESISMILHNPCPVHSMILT</sequence>
<dbReference type="HOGENOM" id="CLU_1086130_0_0_1"/>
<protein>
    <submittedName>
        <fullName evidence="1">Predicted protein</fullName>
    </submittedName>
</protein>
<proteinExistence type="predicted"/>
<dbReference type="KEGG" id="lbc:LACBIDRAFT_322416"/>
<accession>B0CW78</accession>
<dbReference type="EMBL" id="DS547093">
    <property type="protein sequence ID" value="EDR13458.1"/>
    <property type="molecule type" value="Genomic_DNA"/>
</dbReference>
<dbReference type="RefSeq" id="XP_001875956.1">
    <property type="nucleotide sequence ID" value="XM_001875921.1"/>
</dbReference>